<evidence type="ECO:0000256" key="3">
    <source>
        <dbReference type="ARBA" id="ARBA00022801"/>
    </source>
</evidence>
<dbReference type="Pfam" id="PF01934">
    <property type="entry name" value="HepT-like"/>
    <property type="match status" value="1"/>
</dbReference>
<dbReference type="PANTHER" id="PTHR33397">
    <property type="entry name" value="UPF0331 PROTEIN YUTE"/>
    <property type="match status" value="1"/>
</dbReference>
<dbReference type="GO" id="GO:0016787">
    <property type="term" value="F:hydrolase activity"/>
    <property type="evidence" value="ECO:0007669"/>
    <property type="project" value="UniProtKB-KW"/>
</dbReference>
<dbReference type="EMBL" id="MFFS01000083">
    <property type="protein sequence ID" value="OGF20596.1"/>
    <property type="molecule type" value="Genomic_DNA"/>
</dbReference>
<organism evidence="5 6">
    <name type="scientific">Candidatus Falkowbacteria bacterium RBG_13_39_14</name>
    <dbReference type="NCBI Taxonomy" id="1797985"/>
    <lineage>
        <taxon>Bacteria</taxon>
        <taxon>Candidatus Falkowiibacteriota</taxon>
    </lineage>
</organism>
<dbReference type="NCBIfam" id="NF047751">
    <property type="entry name" value="HepT_toxin"/>
    <property type="match status" value="1"/>
</dbReference>
<name>A0A1F5S1S6_9BACT</name>
<reference evidence="5 6" key="1">
    <citation type="journal article" date="2016" name="Nat. Commun.">
        <title>Thousands of microbial genomes shed light on interconnected biogeochemical processes in an aquifer system.</title>
        <authorList>
            <person name="Anantharaman K."/>
            <person name="Brown C.T."/>
            <person name="Hug L.A."/>
            <person name="Sharon I."/>
            <person name="Castelle C.J."/>
            <person name="Probst A.J."/>
            <person name="Thomas B.C."/>
            <person name="Singh A."/>
            <person name="Wilkins M.J."/>
            <person name="Karaoz U."/>
            <person name="Brodie E.L."/>
            <person name="Williams K.H."/>
            <person name="Hubbard S.S."/>
            <person name="Banfield J.F."/>
        </authorList>
    </citation>
    <scope>NUCLEOTIDE SEQUENCE [LARGE SCALE GENOMIC DNA]</scope>
</reference>
<accession>A0A1F5S1S6</accession>
<comment type="caution">
    <text evidence="5">The sequence shown here is derived from an EMBL/GenBank/DDBJ whole genome shotgun (WGS) entry which is preliminary data.</text>
</comment>
<keyword evidence="1" id="KW-1277">Toxin-antitoxin system</keyword>
<dbReference type="Proteomes" id="UP000178323">
    <property type="component" value="Unassembled WGS sequence"/>
</dbReference>
<dbReference type="InterPro" id="IPR037038">
    <property type="entry name" value="HepT-like_sf"/>
</dbReference>
<comment type="similarity">
    <text evidence="4">Belongs to the HepT RNase toxin family.</text>
</comment>
<dbReference type="InterPro" id="IPR008201">
    <property type="entry name" value="HepT-like"/>
</dbReference>
<keyword evidence="3" id="KW-0378">Hydrolase</keyword>
<evidence type="ECO:0000256" key="2">
    <source>
        <dbReference type="ARBA" id="ARBA00022722"/>
    </source>
</evidence>
<evidence type="ECO:0000256" key="1">
    <source>
        <dbReference type="ARBA" id="ARBA00022649"/>
    </source>
</evidence>
<proteinExistence type="inferred from homology"/>
<evidence type="ECO:0000256" key="4">
    <source>
        <dbReference type="ARBA" id="ARBA00024207"/>
    </source>
</evidence>
<gene>
    <name evidence="5" type="ORF">A2Y83_01655</name>
</gene>
<evidence type="ECO:0008006" key="7">
    <source>
        <dbReference type="Google" id="ProtNLM"/>
    </source>
</evidence>
<keyword evidence="2" id="KW-0540">Nuclease</keyword>
<dbReference type="GO" id="GO:0004540">
    <property type="term" value="F:RNA nuclease activity"/>
    <property type="evidence" value="ECO:0007669"/>
    <property type="project" value="InterPro"/>
</dbReference>
<dbReference type="PANTHER" id="PTHR33397:SF3">
    <property type="entry name" value="MRNA NUCLEASE HEPT"/>
    <property type="match status" value="1"/>
</dbReference>
<dbReference type="GO" id="GO:0110001">
    <property type="term" value="C:toxin-antitoxin complex"/>
    <property type="evidence" value="ECO:0007669"/>
    <property type="project" value="InterPro"/>
</dbReference>
<evidence type="ECO:0000313" key="5">
    <source>
        <dbReference type="EMBL" id="OGF20596.1"/>
    </source>
</evidence>
<dbReference type="Gene3D" id="1.20.120.580">
    <property type="entry name" value="bsu32300-like"/>
    <property type="match status" value="1"/>
</dbReference>
<protein>
    <recommendedName>
        <fullName evidence="7">DUF86 domain-containing protein</fullName>
    </recommendedName>
</protein>
<dbReference type="InterPro" id="IPR052379">
    <property type="entry name" value="Type_VII_TA_RNase"/>
</dbReference>
<sequence length="152" mass="17717">MFMLRKDFIKTKIELIESDLLRLAEFKDDSINDIAGDFFKLNVVERLLEKIIMRAIDINEHIIAEMGTGEEGRLDYKKTFLYLTKFSVYPEKFAERISQSAGLRNALVHDYDEIRIADVYNSIGEALAEFHKYCGYLLKFIKKQNKKTDCCG</sequence>
<evidence type="ECO:0000313" key="6">
    <source>
        <dbReference type="Proteomes" id="UP000178323"/>
    </source>
</evidence>
<dbReference type="STRING" id="1797985.A2Y83_01655"/>
<dbReference type="AlphaFoldDB" id="A0A1F5S1S6"/>